<accession>A0A023G734</accession>
<protein>
    <submittedName>
        <fullName evidence="1">Uncharacterized protein</fullName>
    </submittedName>
</protein>
<sequence>MNHTRGFYCLVYHSKPTAFITRMPCLCARVSLIEIPGEHAKYLYQFSPNKTHLLTGTMPVYTNKTDQAFKHKNEIVVKYVRSENLIKESYRILYADYRSCVVLSSVTLGVQLWVKLKYLLEEKEMPYLCSLTYELATKESGLRHMVYDWKECPQRRSYKENLGLSS</sequence>
<dbReference type="EMBL" id="GBBM01005769">
    <property type="protein sequence ID" value="JAC29649.1"/>
    <property type="molecule type" value="mRNA"/>
</dbReference>
<evidence type="ECO:0000313" key="1">
    <source>
        <dbReference type="EMBL" id="JAC29649.1"/>
    </source>
</evidence>
<dbReference type="Gene3D" id="2.40.128.20">
    <property type="match status" value="1"/>
</dbReference>
<dbReference type="AlphaFoldDB" id="A0A023G734"/>
<dbReference type="InterPro" id="IPR002970">
    <property type="entry name" value="Tick_his-bd"/>
</dbReference>
<dbReference type="Pfam" id="PF02098">
    <property type="entry name" value="His_binding"/>
    <property type="match status" value="1"/>
</dbReference>
<organism evidence="1">
    <name type="scientific">Amblyomma triste</name>
    <name type="common">Neotropical tick</name>
    <dbReference type="NCBI Taxonomy" id="251400"/>
    <lineage>
        <taxon>Eukaryota</taxon>
        <taxon>Metazoa</taxon>
        <taxon>Ecdysozoa</taxon>
        <taxon>Arthropoda</taxon>
        <taxon>Chelicerata</taxon>
        <taxon>Arachnida</taxon>
        <taxon>Acari</taxon>
        <taxon>Parasitiformes</taxon>
        <taxon>Ixodida</taxon>
        <taxon>Ixodoidea</taxon>
        <taxon>Ixodidae</taxon>
        <taxon>Amblyomminae</taxon>
        <taxon>Amblyomma</taxon>
    </lineage>
</organism>
<dbReference type="GO" id="GO:0043176">
    <property type="term" value="F:amine binding"/>
    <property type="evidence" value="ECO:0007669"/>
    <property type="project" value="InterPro"/>
</dbReference>
<dbReference type="GO" id="GO:0030682">
    <property type="term" value="P:symbiont-mediated perturbation of host defenses"/>
    <property type="evidence" value="ECO:0007669"/>
    <property type="project" value="InterPro"/>
</dbReference>
<dbReference type="InterPro" id="IPR012674">
    <property type="entry name" value="Calycin"/>
</dbReference>
<name>A0A023G734_AMBTT</name>
<reference evidence="1" key="1">
    <citation type="submission" date="2014-03" db="EMBL/GenBank/DDBJ databases">
        <title>The sialotranscriptome of Amblyomma triste, Amblyomma parvum and Amblyomma cajennense ticks, uncovered by 454-based RNA-seq.</title>
        <authorList>
            <person name="Garcia G.R."/>
            <person name="Gardinassi L.G."/>
            <person name="Ribeiro J.M."/>
            <person name="Anatriello E."/>
            <person name="Ferreira B.R."/>
            <person name="Moreira H.N."/>
            <person name="Mafra C."/>
            <person name="Olegario M.M."/>
            <person name="Szabo P.J."/>
            <person name="Miranda-Santos I.K."/>
            <person name="Maruyama S.R."/>
        </authorList>
    </citation>
    <scope>NUCLEOTIDE SEQUENCE</scope>
    <source>
        <strain evidence="1">Mato Grasso do Sul</strain>
        <tissue evidence="1">Salivary glands</tissue>
    </source>
</reference>
<proteinExistence type="evidence at transcript level"/>